<dbReference type="EMBL" id="FOZZ01000001">
    <property type="protein sequence ID" value="SFS31412.1"/>
    <property type="molecule type" value="Genomic_DNA"/>
</dbReference>
<sequence length="236" mass="26719">MFFIKRVLLFLAIVLGGNQVVTAHAVWLACDPVGNPNQPHTVRVYYGEYATGELEETKDWYSDLRELVLYWVSPNGEQQTLKLEDKGQFLEGTFVPKQEGIYQLFSNHPTKDLGGETRFEFVAQASVQIGKSVQRAGKLSDYQLQVDPKNYTAQSKIPVSLQKDGNPIARQEILVMSEAGWSKTYKTDAQGQIQVDAIWPGRYVIEFGHAEEQEGIWNGKPYKRAWQGITTSFLVQ</sequence>
<name>A0A1I6NTY0_9SPHI</name>
<feature type="chain" id="PRO_5011613427" description="GH25 family protein" evidence="1">
    <location>
        <begin position="24"/>
        <end position="236"/>
    </location>
</feature>
<dbReference type="PROSITE" id="PS51257">
    <property type="entry name" value="PROKAR_LIPOPROTEIN"/>
    <property type="match status" value="1"/>
</dbReference>
<reference evidence="2 3" key="1">
    <citation type="submission" date="2016-10" db="EMBL/GenBank/DDBJ databases">
        <authorList>
            <person name="de Groot N.N."/>
        </authorList>
    </citation>
    <scope>NUCLEOTIDE SEQUENCE [LARGE SCALE GENOMIC DNA]</scope>
    <source>
        <strain evidence="2 3">DSM 22789</strain>
    </source>
</reference>
<dbReference type="RefSeq" id="WP_093363207.1">
    <property type="nucleotide sequence ID" value="NZ_FOZZ01000001.1"/>
</dbReference>
<proteinExistence type="predicted"/>
<keyword evidence="1" id="KW-0732">Signal</keyword>
<dbReference type="SUPFAM" id="SSF49478">
    <property type="entry name" value="Cna protein B-type domain"/>
    <property type="match status" value="1"/>
</dbReference>
<evidence type="ECO:0008006" key="4">
    <source>
        <dbReference type="Google" id="ProtNLM"/>
    </source>
</evidence>
<dbReference type="STRING" id="683125.SAMN05660206_101100"/>
<gene>
    <name evidence="2" type="ORF">SAMN05660206_101100</name>
</gene>
<evidence type="ECO:0000256" key="1">
    <source>
        <dbReference type="SAM" id="SignalP"/>
    </source>
</evidence>
<dbReference type="AlphaFoldDB" id="A0A1I6NTY0"/>
<dbReference type="Proteomes" id="UP000198785">
    <property type="component" value="Unassembled WGS sequence"/>
</dbReference>
<feature type="signal peptide" evidence="1">
    <location>
        <begin position="1"/>
        <end position="23"/>
    </location>
</feature>
<accession>A0A1I6NTY0</accession>
<evidence type="ECO:0000313" key="3">
    <source>
        <dbReference type="Proteomes" id="UP000198785"/>
    </source>
</evidence>
<protein>
    <recommendedName>
        <fullName evidence="4">GH25 family protein</fullName>
    </recommendedName>
</protein>
<keyword evidence="3" id="KW-1185">Reference proteome</keyword>
<evidence type="ECO:0000313" key="2">
    <source>
        <dbReference type="EMBL" id="SFS31412.1"/>
    </source>
</evidence>
<dbReference type="OrthoDB" id="1148550at2"/>
<organism evidence="2 3">
    <name type="scientific">Sphingobacterium wenxiniae</name>
    <dbReference type="NCBI Taxonomy" id="683125"/>
    <lineage>
        <taxon>Bacteria</taxon>
        <taxon>Pseudomonadati</taxon>
        <taxon>Bacteroidota</taxon>
        <taxon>Sphingobacteriia</taxon>
        <taxon>Sphingobacteriales</taxon>
        <taxon>Sphingobacteriaceae</taxon>
        <taxon>Sphingobacterium</taxon>
    </lineage>
</organism>